<evidence type="ECO:0000259" key="11">
    <source>
        <dbReference type="PROSITE" id="PS50268"/>
    </source>
</evidence>
<dbReference type="PRINTS" id="PR00205">
    <property type="entry name" value="CADHERIN"/>
</dbReference>
<organism evidence="12 13">
    <name type="scientific">Cirrhinus molitorella</name>
    <name type="common">mud carp</name>
    <dbReference type="NCBI Taxonomy" id="172907"/>
    <lineage>
        <taxon>Eukaryota</taxon>
        <taxon>Metazoa</taxon>
        <taxon>Chordata</taxon>
        <taxon>Craniata</taxon>
        <taxon>Vertebrata</taxon>
        <taxon>Euteleostomi</taxon>
        <taxon>Actinopterygii</taxon>
        <taxon>Neopterygii</taxon>
        <taxon>Teleostei</taxon>
        <taxon>Ostariophysi</taxon>
        <taxon>Cypriniformes</taxon>
        <taxon>Cyprinidae</taxon>
        <taxon>Labeoninae</taxon>
        <taxon>Labeonini</taxon>
        <taxon>Cirrhinus</taxon>
    </lineage>
</organism>
<feature type="domain" description="Cadherin" evidence="11">
    <location>
        <begin position="333"/>
        <end position="434"/>
    </location>
</feature>
<dbReference type="InterPro" id="IPR002126">
    <property type="entry name" value="Cadherin-like_dom"/>
</dbReference>
<feature type="domain" description="Cadherin" evidence="11">
    <location>
        <begin position="1419"/>
        <end position="1523"/>
    </location>
</feature>
<evidence type="ECO:0000256" key="10">
    <source>
        <dbReference type="SAM" id="Phobius"/>
    </source>
</evidence>
<feature type="region of interest" description="Disordered" evidence="9">
    <location>
        <begin position="3398"/>
        <end position="3426"/>
    </location>
</feature>
<evidence type="ECO:0000256" key="7">
    <source>
        <dbReference type="ARBA" id="ARBA00023180"/>
    </source>
</evidence>
<keyword evidence="6 10" id="KW-0472">Membrane</keyword>
<dbReference type="CDD" id="cd11304">
    <property type="entry name" value="Cadherin_repeat"/>
    <property type="match status" value="24"/>
</dbReference>
<evidence type="ECO:0000313" key="12">
    <source>
        <dbReference type="EMBL" id="KAL1281766.1"/>
    </source>
</evidence>
<feature type="transmembrane region" description="Helical" evidence="10">
    <location>
        <begin position="949"/>
        <end position="974"/>
    </location>
</feature>
<accession>A0ABR3NYX0</accession>
<keyword evidence="5 10" id="KW-1133">Transmembrane helix</keyword>
<feature type="domain" description="Cadherin" evidence="11">
    <location>
        <begin position="2709"/>
        <end position="2810"/>
    </location>
</feature>
<feature type="compositionally biased region" description="Basic and acidic residues" evidence="9">
    <location>
        <begin position="3398"/>
        <end position="3417"/>
    </location>
</feature>
<feature type="domain" description="Cadherin" evidence="11">
    <location>
        <begin position="2082"/>
        <end position="2192"/>
    </location>
</feature>
<feature type="domain" description="Cadherin" evidence="11">
    <location>
        <begin position="3121"/>
        <end position="3228"/>
    </location>
</feature>
<feature type="domain" description="Cadherin" evidence="11">
    <location>
        <begin position="745"/>
        <end position="853"/>
    </location>
</feature>
<feature type="domain" description="Cadherin" evidence="11">
    <location>
        <begin position="2601"/>
        <end position="2708"/>
    </location>
</feature>
<feature type="domain" description="Cadherin" evidence="11">
    <location>
        <begin position="1398"/>
        <end position="1417"/>
    </location>
</feature>
<dbReference type="InterPro" id="IPR020894">
    <property type="entry name" value="Cadherin_CS"/>
</dbReference>
<evidence type="ECO:0000256" key="6">
    <source>
        <dbReference type="ARBA" id="ARBA00023136"/>
    </source>
</evidence>
<feature type="transmembrane region" description="Helical" evidence="10">
    <location>
        <begin position="3333"/>
        <end position="3358"/>
    </location>
</feature>
<feature type="domain" description="Cadherin" evidence="11">
    <location>
        <begin position="2296"/>
        <end position="2497"/>
    </location>
</feature>
<keyword evidence="13" id="KW-1185">Reference proteome</keyword>
<feature type="domain" description="Cadherin" evidence="11">
    <location>
        <begin position="1271"/>
        <end position="1377"/>
    </location>
</feature>
<sequence>MLGFTVEEVFLFYKLLHEKVWLSITQVNCATGTNTYVGSILEGYEGDVEIINNIEPDDRLVLEATSAANVLEFLELLYSDGDSTATIRTKKPLDAEELQERHNTRRVEVWDINDNPPIFQSKTYNATVSETTAVGSDVLRVTANDADASPENNRITYSILPPAPDDFEARDDGNIRLKQRLNFNSAQQYIFTVEAKDVGELSDTTTVTITVQDFDTLNPYFDHSLYKAFIEENQVGQFSNITPAAIKAQDGDTGINEPIVYNITAVLPNEYERSFEIDQNSGVISVKTALDREELDQITVYIQAAQQDDASKTADAAVSVTIEDVNDNPPKFDQEEYTVSILENLAQDQFVLQITVTDLDLGGFSKGHFILDSDTFVINNQGVISLRSNVTLDRETKDNYIIEVIAVDQPVDGLSSTAQVNITVLDVNDNNPQFLPLPEPIEIQEGVYTPSSPGEVCLISATDSDIGENGRVTISTSSHSELFRFREDGTLLAISELDRETQAVYDVVIVAMDSAIPHRNNITTVRVRITDVNDNAPVFSSETYSRSILVKDAKVGEVLLTVSATDKDAGSNAIISYSFSEASSMVALDAETGDITLTSDLSGVTEDILLNLTAIATDHGTPAQSDEAKVLIHFKISSHSESVAFGSSSYSFAIKENEPEATIVGKVKALTGSPLVTASYNMKSHEDVFSVDGEGTINALRPLDKEEEEWYILTVEAVDSRTPPNTAETTVRVQVENVNEAPVFDAEIYEAEIFSIAPYKFPIVKVQASDPDVGESSELQYSVLESTPLLDVEGSSGQIYVLDASSVGDGLFNFQVKATDKHGLSTTTTVQIKVKQSIHHNSVTVISLNQPAYIVEKKIQEMEESMKKVLGYTVKILRVSDEMGTAFGKSTNKAYISFIAIDSSGAVIPATEVKEKLHSELEALTSELEKVFGPGLKINEEDSSGNDGYFSPTIVIVLIVLLVISIVVIVPLTVSYVRNPTPEKGALLNGQCHPSSLIGAPFGAMLHLPGGKGTVTESPAMPAVPASYSCSQLPESDYKKNTRTLEVLDINDNPPNFQSKIYSATVSETTAVGTDVIRVRADDADVSPENNKITYSLLPPVPDEFEVRDDGNIRLTNDLNYNNAHQYILTMEARDKGGLSGTTTIIIVVEDVDNLNPYFDHSLYEAFIEENQVGQFSDITPAAIKAQDGDTGINEPVVYSITAVFPNEYQSIFEIDQNTGVISVRTALDREEVDQITVHIQAAQQDDASKTASTVVSITIEDVNDNLPKFDQDEYTVSILENSLPNQLVLQTRVTDLDLSCFSSQHSKYFSMHLPFLIFFLIRVFFQKVRSDAILDRKTTDKYNLMVIAVDQPVNGLSSTAHVNITVLDVNDNNPQFLPLPEPIEIQEGVYTPSSPGENITTVRVRITDINDNAPVFSSETYSRSILVKDAKVGEVLLTVSATDKDAGSNANISYSFSEVSSMVTLDAKTGNITLTSDLSEVTEDILLNLTAIATDHGTPAQSDEAEVLIHFKNASITESVAFENSSYNFIIKENQPKATIVGKVKALTGSPLVTVSYNMKSHEDVFSVDGEGTIKALRPLDKEEEEWYILRVEAVDSRTPPNTADTMVSVLVENVNEAPVFDDEIYEKDIFSIVPYKFPIVKASDRDVGESSELQYSLLDSTTLLDVEASTGQIYILDASSVGDGSFIFQINATDKHGLSTTTKVQIKVNQNAHDDSVTVISLNQPLYIVEKMIPEMEDSMENVLGWTVKILSVRAEDGTISVKTYINFIAMDSSGAVIAATEVQKKLHTENEALASELENVFGPGLEIKVEDSSGNSKVFPQEAIITLGVLLAKYCGCFSTGILLFQKLRIHRACLHVHSVQSAIGSTQINCAAGSNINVGSELEGYEGDVEIITNIRPEDRLVLEAHLFPIGLEFVELVYTDGDSTATVRTKKPLDADELKEHGEQLFYSVTCSNTGLKNIRTVDVQDVNDNPPIFQSKTYSGTVSETTEVGSTVLRVSAVDADVSVDNNRITYSILPPVPDDFEVRDDGNIRLKKRLNFNNAQLYTFTVEAKDIGQLNDTSTITITVSDYDNLNPYFDHSLYKATIEENQAGPLSDVTPASIKAQDGDTGINEPVVYSITAVFPNEYQSSFVIDGSSGVISVTTGLDREENDQITVNIQATQQDDASKTANAVVSVTVKDVDDNPPKFDQDVYTVSIPENSPQDQFVLQTRVTDLDLGGFMGTLQIIPDTVPFSIGPDGTILVKSSVDLDRETTDTFSFQVEAQENPPSTNTATAEVTIVLLDENDNSPQFTTSKYEGKVFSNQTIGMPVVKVEATDLDEGPNGEISYFIEFGNDDGFFAINENDGEITLVKTIPLLENEIIEFALYVTAKDGGDISRSTAALVNVKAPGESHPQFLHKTYQGQVEEDQENAQIIKIDFLSLEPMVPVTLAVESETDKFSIDTDTGVLSTKVKLDFEEKSSYTVQVSITDGTNRDEASVEVEVLDINDNSPVFEIHPATVPLPENYTVGDDVTNVTATDADSGFNGEVRYTLLGGVGRFSVNQETGVITLDAPLDRETQDQYRLVITAQDQGRPSRSVTTTLDISVTDINDNFPIFSKQQYEATVSEHAEVGANVVNIMARDEDDGENAVVTYHIVKQEPPSTSPVFTIDADSGSISLAEKLDYGKVKQYTLEVEGQDGGDPVLTGSVSVTVWVEDINDKAPAFSKDQYDVSVYENLAGGNALVSLEISDEDEAGFSKGHFIMDNDTFIINSQGVISLRSDATLDRETRDKYNIEVIAVDQPVDGLSSTAQVIINVLDVNDNNPQFLPLPEPIVIQEGVYTPSSPGEVCLISATDSDIEENGRVTMIVFSYSNIFSFKEDGTLLAINELDRETQDVYDVVIVAVDNGIPQGNNITTVRINITDINDNAPVFSSNSYSKSILVKDAKVGEVLLTLSATDKDVGSNAIISYSFSEVSSMVALDAETGDITLTSDLSEVTEDTMLNLTAIATDHGTPAQSDEAEVLIYFKIASLSESVAFENSSYNFIIKENEPEATIVGKVKALTGSPQVTVSYNMKSHEDVFSVDSEGTIKALKSLDKEKEGLYFLTVEAVDSRTPPNTAETMISVQVENVNEAPVFVAEKYKGEIFSVTPYKFPILKVQASDPDVGENSELQYSLETSSTLLDVEASTGQIYVLDASSVGDGQFTLQVKATDKHGLAATTTVEIIVKESVNDNVVVISLNQPVLTVEKKIPDIEDSMKKVLSLTVEILSVSTDSGIVTRTILRASTAKTYMSFIAIDTSGAVIQATEVKEKLQSNHNDLEAELQKVFGPDLEFQVEEGSGNNSNDSSQAIVIALSAVIAISIVGFIVLLTVYLVKVKKIKRGLDPDRESFNISKHKKSSIDNAFNFHNKEEDKEVDFSSRRESERYVEHDTDLRNGSITSAL</sequence>
<evidence type="ECO:0000256" key="2">
    <source>
        <dbReference type="ARBA" id="ARBA00022692"/>
    </source>
</evidence>
<dbReference type="InterPro" id="IPR050174">
    <property type="entry name" value="Protocadherin/Cadherin-CA"/>
</dbReference>
<evidence type="ECO:0000256" key="1">
    <source>
        <dbReference type="ARBA" id="ARBA00004167"/>
    </source>
</evidence>
<dbReference type="EMBL" id="JAYMGO010000001">
    <property type="protein sequence ID" value="KAL1281766.1"/>
    <property type="molecule type" value="Genomic_DNA"/>
</dbReference>
<dbReference type="PROSITE" id="PS50268">
    <property type="entry name" value="CADHERIN_2"/>
    <property type="match status" value="25"/>
</dbReference>
<feature type="domain" description="Cadherin" evidence="11">
    <location>
        <begin position="1642"/>
        <end position="1729"/>
    </location>
</feature>
<feature type="domain" description="Cadherin" evidence="11">
    <location>
        <begin position="2193"/>
        <end position="2295"/>
    </location>
</feature>
<dbReference type="PROSITE" id="PS00232">
    <property type="entry name" value="CADHERIN_1"/>
    <property type="match status" value="12"/>
</dbReference>
<evidence type="ECO:0000256" key="9">
    <source>
        <dbReference type="SAM" id="MobiDB-lite"/>
    </source>
</evidence>
<feature type="domain" description="Cadherin" evidence="11">
    <location>
        <begin position="3022"/>
        <end position="3120"/>
    </location>
</feature>
<dbReference type="PANTHER" id="PTHR24028:SF146">
    <property type="entry name" value="CADHERIN 96CB, ISOFORM D-RELATED"/>
    <property type="match status" value="1"/>
</dbReference>
<reference evidence="12 13" key="1">
    <citation type="submission" date="2023-09" db="EMBL/GenBank/DDBJ databases">
        <authorList>
            <person name="Wang M."/>
        </authorList>
    </citation>
    <scope>NUCLEOTIDE SEQUENCE [LARGE SCALE GENOMIC DNA]</scope>
    <source>
        <strain evidence="12">GT-2023</strain>
        <tissue evidence="12">Liver</tissue>
    </source>
</reference>
<comment type="caution">
    <text evidence="12">The sequence shown here is derived from an EMBL/GenBank/DDBJ whole genome shotgun (WGS) entry which is preliminary data.</text>
</comment>
<dbReference type="Gene3D" id="2.60.40.60">
    <property type="entry name" value="Cadherins"/>
    <property type="match status" value="25"/>
</dbReference>
<feature type="domain" description="Cadherin" evidence="11">
    <location>
        <begin position="2498"/>
        <end position="2600"/>
    </location>
</feature>
<evidence type="ECO:0000256" key="3">
    <source>
        <dbReference type="ARBA" id="ARBA00022737"/>
    </source>
</evidence>
<dbReference type="Pfam" id="PF00028">
    <property type="entry name" value="Cadherin"/>
    <property type="match status" value="21"/>
</dbReference>
<name>A0ABR3NYX0_9TELE</name>
<evidence type="ECO:0000256" key="4">
    <source>
        <dbReference type="ARBA" id="ARBA00022837"/>
    </source>
</evidence>
<feature type="domain" description="Cadherin" evidence="11">
    <location>
        <begin position="1980"/>
        <end position="2081"/>
    </location>
</feature>
<proteinExistence type="predicted"/>
<dbReference type="PANTHER" id="PTHR24028">
    <property type="entry name" value="CADHERIN-87A"/>
    <property type="match status" value="1"/>
</dbReference>
<dbReference type="Proteomes" id="UP001558613">
    <property type="component" value="Unassembled WGS sequence"/>
</dbReference>
<dbReference type="SUPFAM" id="SSF49313">
    <property type="entry name" value="Cadherin-like"/>
    <property type="match status" value="25"/>
</dbReference>
<feature type="domain" description="Cadherin" evidence="11">
    <location>
        <begin position="222"/>
        <end position="332"/>
    </location>
</feature>
<feature type="domain" description="Cadherin" evidence="11">
    <location>
        <begin position="120"/>
        <end position="221"/>
    </location>
</feature>
<comment type="subcellular location">
    <subcellularLocation>
        <location evidence="1">Membrane</location>
        <topology evidence="1">Single-pass membrane protein</topology>
    </subcellularLocation>
</comment>
<feature type="domain" description="Cadherin" evidence="11">
    <location>
        <begin position="435"/>
        <end position="539"/>
    </location>
</feature>
<evidence type="ECO:0000313" key="13">
    <source>
        <dbReference type="Proteomes" id="UP001558613"/>
    </source>
</evidence>
<keyword evidence="7" id="KW-0325">Glycoprotein</keyword>
<feature type="domain" description="Cadherin" evidence="11">
    <location>
        <begin position="2811"/>
        <end position="2915"/>
    </location>
</feature>
<dbReference type="SMART" id="SM00112">
    <property type="entry name" value="CA"/>
    <property type="match status" value="25"/>
</dbReference>
<feature type="transmembrane region" description="Helical" evidence="10">
    <location>
        <begin position="1309"/>
        <end position="1326"/>
    </location>
</feature>
<feature type="domain" description="Cadherin" evidence="11">
    <location>
        <begin position="646"/>
        <end position="744"/>
    </location>
</feature>
<feature type="domain" description="Cadherin" evidence="11">
    <location>
        <begin position="1524"/>
        <end position="1622"/>
    </location>
</feature>
<feature type="domain" description="Cadherin" evidence="11">
    <location>
        <begin position="2917"/>
        <end position="3037"/>
    </location>
</feature>
<keyword evidence="4 8" id="KW-0106">Calcium</keyword>
<dbReference type="InterPro" id="IPR015919">
    <property type="entry name" value="Cadherin-like_sf"/>
</dbReference>
<feature type="domain" description="Cadherin" evidence="11">
    <location>
        <begin position="541"/>
        <end position="645"/>
    </location>
</feature>
<evidence type="ECO:0000256" key="5">
    <source>
        <dbReference type="ARBA" id="ARBA00022989"/>
    </source>
</evidence>
<feature type="domain" description="Cadherin" evidence="11">
    <location>
        <begin position="1058"/>
        <end position="1159"/>
    </location>
</feature>
<keyword evidence="3" id="KW-0677">Repeat</keyword>
<feature type="domain" description="Cadherin" evidence="11">
    <location>
        <begin position="1160"/>
        <end position="1270"/>
    </location>
</feature>
<keyword evidence="2 10" id="KW-0812">Transmembrane</keyword>
<evidence type="ECO:0000256" key="8">
    <source>
        <dbReference type="PROSITE-ProRule" id="PRU00043"/>
    </source>
</evidence>
<protein>
    <recommendedName>
        <fullName evidence="11">Cadherin domain-containing protein</fullName>
    </recommendedName>
</protein>
<gene>
    <name evidence="12" type="ORF">QQF64_000569</name>
</gene>